<dbReference type="Pfam" id="PF14223">
    <property type="entry name" value="Retrotran_gag_2"/>
    <property type="match status" value="1"/>
</dbReference>
<dbReference type="PANTHER" id="PTHR34222:SF33">
    <property type="entry name" value="RETROTRANSPOSON GAG DOMAIN-CONTAINING PROTEIN"/>
    <property type="match status" value="1"/>
</dbReference>
<accession>A0A087FX44</accession>
<dbReference type="Proteomes" id="UP000029120">
    <property type="component" value="Unassembled WGS sequence"/>
</dbReference>
<evidence type="ECO:0000313" key="3">
    <source>
        <dbReference type="Proteomes" id="UP000029120"/>
    </source>
</evidence>
<evidence type="ECO:0000313" key="2">
    <source>
        <dbReference type="EMBL" id="KFK22196.1"/>
    </source>
</evidence>
<dbReference type="eggNOG" id="KOG0017">
    <property type="taxonomic scope" value="Eukaryota"/>
</dbReference>
<feature type="region of interest" description="Disordered" evidence="1">
    <location>
        <begin position="258"/>
        <end position="282"/>
    </location>
</feature>
<reference evidence="3" key="1">
    <citation type="journal article" date="2015" name="Nat. Plants">
        <title>Genome expansion of Arabis alpina linked with retrotransposition and reduced symmetric DNA methylation.</title>
        <authorList>
            <person name="Willing E.M."/>
            <person name="Rawat V."/>
            <person name="Mandakova T."/>
            <person name="Maumus F."/>
            <person name="James G.V."/>
            <person name="Nordstroem K.J."/>
            <person name="Becker C."/>
            <person name="Warthmann N."/>
            <person name="Chica C."/>
            <person name="Szarzynska B."/>
            <person name="Zytnicki M."/>
            <person name="Albani M.C."/>
            <person name="Kiefer C."/>
            <person name="Bergonzi S."/>
            <person name="Castaings L."/>
            <person name="Mateos J.L."/>
            <person name="Berns M.C."/>
            <person name="Bujdoso N."/>
            <person name="Piofczyk T."/>
            <person name="de Lorenzo L."/>
            <person name="Barrero-Sicilia C."/>
            <person name="Mateos I."/>
            <person name="Piednoel M."/>
            <person name="Hagmann J."/>
            <person name="Chen-Min-Tao R."/>
            <person name="Iglesias-Fernandez R."/>
            <person name="Schuster S.C."/>
            <person name="Alonso-Blanco C."/>
            <person name="Roudier F."/>
            <person name="Carbonero P."/>
            <person name="Paz-Ares J."/>
            <person name="Davis S.J."/>
            <person name="Pecinka A."/>
            <person name="Quesneville H."/>
            <person name="Colot V."/>
            <person name="Lysak M.A."/>
            <person name="Weigel D."/>
            <person name="Coupland G."/>
            <person name="Schneeberger K."/>
        </authorList>
    </citation>
    <scope>NUCLEOTIDE SEQUENCE [LARGE SCALE GENOMIC DNA]</scope>
    <source>
        <strain evidence="3">cv. Pajares</strain>
    </source>
</reference>
<dbReference type="OMA" id="TVENSAM"/>
<dbReference type="AlphaFoldDB" id="A0A087FX44"/>
<protein>
    <recommendedName>
        <fullName evidence="4">Retrotransposon Copia-like N-terminal domain-containing protein</fullName>
    </recommendedName>
</protein>
<keyword evidence="3" id="KW-1185">Reference proteome</keyword>
<feature type="non-terminal residue" evidence="2">
    <location>
        <position position="303"/>
    </location>
</feature>
<dbReference type="EMBL" id="KL991509">
    <property type="protein sequence ID" value="KFK22196.1"/>
    <property type="molecule type" value="Genomic_DNA"/>
</dbReference>
<evidence type="ECO:0000256" key="1">
    <source>
        <dbReference type="SAM" id="MobiDB-lite"/>
    </source>
</evidence>
<name>A0A087FX44_ARAAL</name>
<sequence length="303" mass="34389">MDNSKVMVIPVTLKGPNYLLWSRTTKIALCGRGLWNHTELVAEEEEDDSSDDEEAVAAAKLAKEAKWSQEDQTVLAIIQNSLVLEAYSFFETANELWETLKNVYGNISNLSRVFEVKKAINELSQEDLEFTRYLGKYRALWAELEMLRPNTMDVVVLNERKEQDKVFGLLVTLNPVFNDLIKHILRAENLPSLDDVCAQVQREQGSLGMFGGKGELPTANKGVFKVEDRRSKVCEHCKKKGHSKDKCWFLHPHLRPSNRPREPRANITQAGPSRQEEELASGDYVRKSDLEALIKSIASLKDS</sequence>
<evidence type="ECO:0008006" key="4">
    <source>
        <dbReference type="Google" id="ProtNLM"/>
    </source>
</evidence>
<dbReference type="Gramene" id="KFK22196">
    <property type="protein sequence ID" value="KFK22196"/>
    <property type="gene ID" value="AALP_AAs70579U000100"/>
</dbReference>
<proteinExistence type="predicted"/>
<dbReference type="OrthoDB" id="1937545at2759"/>
<dbReference type="PANTHER" id="PTHR34222">
    <property type="entry name" value="GAG_PRE-INTEGRS DOMAIN-CONTAINING PROTEIN"/>
    <property type="match status" value="1"/>
</dbReference>
<gene>
    <name evidence="2" type="ORF">AALP_AAs70579U000100</name>
</gene>
<organism evidence="2 3">
    <name type="scientific">Arabis alpina</name>
    <name type="common">Alpine rock-cress</name>
    <dbReference type="NCBI Taxonomy" id="50452"/>
    <lineage>
        <taxon>Eukaryota</taxon>
        <taxon>Viridiplantae</taxon>
        <taxon>Streptophyta</taxon>
        <taxon>Embryophyta</taxon>
        <taxon>Tracheophyta</taxon>
        <taxon>Spermatophyta</taxon>
        <taxon>Magnoliopsida</taxon>
        <taxon>eudicotyledons</taxon>
        <taxon>Gunneridae</taxon>
        <taxon>Pentapetalae</taxon>
        <taxon>rosids</taxon>
        <taxon>malvids</taxon>
        <taxon>Brassicales</taxon>
        <taxon>Brassicaceae</taxon>
        <taxon>Arabideae</taxon>
        <taxon>Arabis</taxon>
    </lineage>
</organism>